<dbReference type="HOGENOM" id="CLU_2427389_0_0_1"/>
<dbReference type="InParanoid" id="B0DD47"/>
<dbReference type="EMBL" id="DS547113">
    <property type="protein sequence ID" value="EDR05351.1"/>
    <property type="molecule type" value="Genomic_DNA"/>
</dbReference>
<gene>
    <name evidence="2" type="ORF">LACBIDRAFT_298569</name>
    <name evidence="1" type="ORF">LACBIDRAFT_303232</name>
</gene>
<reference evidence="2 3" key="1">
    <citation type="journal article" date="2008" name="Nature">
        <title>The genome of Laccaria bicolor provides insights into mycorrhizal symbiosis.</title>
        <authorList>
            <person name="Martin F."/>
            <person name="Aerts A."/>
            <person name="Ahren D."/>
            <person name="Brun A."/>
            <person name="Danchin E.G.J."/>
            <person name="Duchaussoy F."/>
            <person name="Gibon J."/>
            <person name="Kohler A."/>
            <person name="Lindquist E."/>
            <person name="Pereda V."/>
            <person name="Salamov A."/>
            <person name="Shapiro H.J."/>
            <person name="Wuyts J."/>
            <person name="Blaudez D."/>
            <person name="Buee M."/>
            <person name="Brokstein P."/>
            <person name="Canbaeck B."/>
            <person name="Cohen D."/>
            <person name="Courty P.E."/>
            <person name="Coutinho P.M."/>
            <person name="Delaruelle C."/>
            <person name="Detter J.C."/>
            <person name="Deveau A."/>
            <person name="DiFazio S."/>
            <person name="Duplessis S."/>
            <person name="Fraissinet-Tachet L."/>
            <person name="Lucic E."/>
            <person name="Frey-Klett P."/>
            <person name="Fourrey C."/>
            <person name="Feussner I."/>
            <person name="Gay G."/>
            <person name="Grimwood J."/>
            <person name="Hoegger P.J."/>
            <person name="Jain P."/>
            <person name="Kilaru S."/>
            <person name="Labbe J."/>
            <person name="Lin Y.C."/>
            <person name="Legue V."/>
            <person name="Le Tacon F."/>
            <person name="Marmeisse R."/>
            <person name="Melayah D."/>
            <person name="Montanini B."/>
            <person name="Muratet M."/>
            <person name="Nehls U."/>
            <person name="Niculita-Hirzel H."/>
            <person name="Oudot-Le Secq M.P."/>
            <person name="Peter M."/>
            <person name="Quesneville H."/>
            <person name="Rajashekar B."/>
            <person name="Reich M."/>
            <person name="Rouhier N."/>
            <person name="Schmutz J."/>
            <person name="Yin T."/>
            <person name="Chalot M."/>
            <person name="Henrissat B."/>
            <person name="Kuees U."/>
            <person name="Lucas S."/>
            <person name="Van de Peer Y."/>
            <person name="Podila G.K."/>
            <person name="Polle A."/>
            <person name="Pukkila P.J."/>
            <person name="Richardson P.M."/>
            <person name="Rouze P."/>
            <person name="Sanders I.R."/>
            <person name="Stajich J.E."/>
            <person name="Tunlid A."/>
            <person name="Tuskan G."/>
            <person name="Grigoriev I.V."/>
        </authorList>
    </citation>
    <scope>NUCLEOTIDE SEQUENCE [LARGE SCALE GENOMIC DNA]</scope>
    <source>
        <strain evidence="3">S238N-H82 / ATCC MYA-4686</strain>
    </source>
</reference>
<name>B0DD47_LACBS</name>
<dbReference type="AlphaFoldDB" id="B0DD47"/>
<keyword evidence="3" id="KW-1185">Reference proteome</keyword>
<dbReference type="GeneID" id="6077486"/>
<dbReference type="KEGG" id="lbc:LACBIDRAFT_303232"/>
<sequence>MECSGLHAPVLGMHIHCLQAGKGTGDVQGCGCINGASTRWTIKVHIDTLGRFQNTKANVYMRISQRTDDDVYGQQRRDVYRTHQSLRRMGQ</sequence>
<protein>
    <submittedName>
        <fullName evidence="2">Predicted protein</fullName>
    </submittedName>
</protein>
<accession>B0DD47</accession>
<evidence type="ECO:0000313" key="2">
    <source>
        <dbReference type="EMBL" id="EDR07412.1"/>
    </source>
</evidence>
<evidence type="ECO:0000313" key="1">
    <source>
        <dbReference type="EMBL" id="EDR05351.1"/>
    </source>
</evidence>
<evidence type="ECO:0000313" key="3">
    <source>
        <dbReference type="Proteomes" id="UP000001194"/>
    </source>
</evidence>
<proteinExistence type="predicted"/>
<dbReference type="RefSeq" id="XP_001883909.1">
    <property type="nucleotide sequence ID" value="XM_001883874.1"/>
</dbReference>
<dbReference type="Proteomes" id="UP000001194">
    <property type="component" value="Unassembled WGS sequence"/>
</dbReference>
<dbReference type="KEGG" id="lbc:LACBIDRAFT_298569"/>
<dbReference type="GeneID" id="6079564"/>
<dbReference type="RefSeq" id="XP_001881804.1">
    <property type="nucleotide sequence ID" value="XM_001881769.1"/>
</dbReference>
<organism evidence="3">
    <name type="scientific">Laccaria bicolor (strain S238N-H82 / ATCC MYA-4686)</name>
    <name type="common">Bicoloured deceiver</name>
    <name type="synonym">Laccaria laccata var. bicolor</name>
    <dbReference type="NCBI Taxonomy" id="486041"/>
    <lineage>
        <taxon>Eukaryota</taxon>
        <taxon>Fungi</taxon>
        <taxon>Dikarya</taxon>
        <taxon>Basidiomycota</taxon>
        <taxon>Agaricomycotina</taxon>
        <taxon>Agaricomycetes</taxon>
        <taxon>Agaricomycetidae</taxon>
        <taxon>Agaricales</taxon>
        <taxon>Agaricineae</taxon>
        <taxon>Hydnangiaceae</taxon>
        <taxon>Laccaria</taxon>
    </lineage>
</organism>
<dbReference type="EMBL" id="DS547104">
    <property type="protein sequence ID" value="EDR07412.1"/>
    <property type="molecule type" value="Genomic_DNA"/>
</dbReference>